<dbReference type="Pfam" id="PF21075">
    <property type="entry name" value="GDH_ACT1"/>
    <property type="match status" value="1"/>
</dbReference>
<feature type="domain" description="NAD-glutamate dehydrogenase N-terminal ACT1" evidence="1">
    <location>
        <begin position="36"/>
        <end position="144"/>
    </location>
</feature>
<dbReference type="Proteomes" id="UP000737171">
    <property type="component" value="Unassembled WGS sequence"/>
</dbReference>
<keyword evidence="3" id="KW-1185">Reference proteome</keyword>
<dbReference type="EMBL" id="JABRWJ010000003">
    <property type="protein sequence ID" value="NRF67839.1"/>
    <property type="molecule type" value="Genomic_DNA"/>
</dbReference>
<evidence type="ECO:0000313" key="3">
    <source>
        <dbReference type="Proteomes" id="UP000737171"/>
    </source>
</evidence>
<name>A0ABX2EGX2_9BURK</name>
<organism evidence="2 3">
    <name type="scientific">Pseudaquabacterium terrae</name>
    <dbReference type="NCBI Taxonomy" id="2732868"/>
    <lineage>
        <taxon>Bacteria</taxon>
        <taxon>Pseudomonadati</taxon>
        <taxon>Pseudomonadota</taxon>
        <taxon>Betaproteobacteria</taxon>
        <taxon>Burkholderiales</taxon>
        <taxon>Sphaerotilaceae</taxon>
        <taxon>Pseudaquabacterium</taxon>
    </lineage>
</organism>
<protein>
    <submittedName>
        <fullName evidence="2">NAD-glutamate dehydrogenase</fullName>
    </submittedName>
</protein>
<feature type="non-terminal residue" evidence="2">
    <location>
        <position position="151"/>
    </location>
</feature>
<dbReference type="InterPro" id="IPR007780">
    <property type="entry name" value="NAD_Glu_DH_bac"/>
</dbReference>
<dbReference type="InterPro" id="IPR024727">
    <property type="entry name" value="NAD_Glu_DH_N_ACT1"/>
</dbReference>
<dbReference type="RefSeq" id="WP_173122920.1">
    <property type="nucleotide sequence ID" value="NZ_JABRWJ010000003.1"/>
</dbReference>
<accession>A0ABX2EGX2</accession>
<sequence length="151" mass="16927">MTTTNAAARQEEFLAPVKTQVQAKLPAEQRETLATFVDHYFGQVDPEDLAERDSGDLYGAALSHWHFARKREPGRARVRAFNPTISEHGWQSTHTIIEIVTDDMPFLVDTVTMEVNRNGLTLHLFVHPIVDVQRDAGGMLLGLNGGKRESF</sequence>
<dbReference type="PANTHER" id="PTHR43403">
    <property type="entry name" value="NAD-SPECIFIC GLUTAMATE DEHYDROGENASE"/>
    <property type="match status" value="1"/>
</dbReference>
<comment type="caution">
    <text evidence="2">The sequence shown here is derived from an EMBL/GenBank/DDBJ whole genome shotgun (WGS) entry which is preliminary data.</text>
</comment>
<gene>
    <name evidence="2" type="ORF">HLB44_12670</name>
</gene>
<evidence type="ECO:0000259" key="1">
    <source>
        <dbReference type="Pfam" id="PF21075"/>
    </source>
</evidence>
<evidence type="ECO:0000313" key="2">
    <source>
        <dbReference type="EMBL" id="NRF67839.1"/>
    </source>
</evidence>
<dbReference type="PANTHER" id="PTHR43403:SF1">
    <property type="entry name" value="NAD-SPECIFIC GLUTAMATE DEHYDROGENASE"/>
    <property type="match status" value="1"/>
</dbReference>
<proteinExistence type="predicted"/>
<reference evidence="2 3" key="1">
    <citation type="submission" date="2020-05" db="EMBL/GenBank/DDBJ databases">
        <title>Aquincola sp. isolate from soil.</title>
        <authorList>
            <person name="Han J."/>
            <person name="Kim D.-U."/>
        </authorList>
    </citation>
    <scope>NUCLEOTIDE SEQUENCE [LARGE SCALE GENOMIC DNA]</scope>
    <source>
        <strain evidence="2 3">S2</strain>
    </source>
</reference>